<evidence type="ECO:0000313" key="3">
    <source>
        <dbReference type="Proteomes" id="UP001165541"/>
    </source>
</evidence>
<keyword evidence="1" id="KW-1133">Transmembrane helix</keyword>
<feature type="transmembrane region" description="Helical" evidence="1">
    <location>
        <begin position="7"/>
        <end position="24"/>
    </location>
</feature>
<reference evidence="2" key="1">
    <citation type="submission" date="2022-05" db="EMBL/GenBank/DDBJ databases">
        <title>Schlegelella sp. nov., isolated from mangrove soil.</title>
        <authorList>
            <person name="Liu Y."/>
            <person name="Ge X."/>
            <person name="Liu W."/>
        </authorList>
    </citation>
    <scope>NUCLEOTIDE SEQUENCE</scope>
    <source>
        <strain evidence="2">S2-27</strain>
    </source>
</reference>
<proteinExistence type="predicted"/>
<evidence type="ECO:0000313" key="2">
    <source>
        <dbReference type="EMBL" id="MCM5682521.1"/>
    </source>
</evidence>
<accession>A0ABT0YUU0</accession>
<dbReference type="RefSeq" id="WP_251781008.1">
    <property type="nucleotide sequence ID" value="NZ_JAMKFE010000020.1"/>
</dbReference>
<protein>
    <submittedName>
        <fullName evidence="2">Uncharacterized protein</fullName>
    </submittedName>
</protein>
<keyword evidence="1" id="KW-0812">Transmembrane</keyword>
<keyword evidence="3" id="KW-1185">Reference proteome</keyword>
<dbReference type="EMBL" id="JAMKFE010000020">
    <property type="protein sequence ID" value="MCM5682521.1"/>
    <property type="molecule type" value="Genomic_DNA"/>
</dbReference>
<feature type="transmembrane region" description="Helical" evidence="1">
    <location>
        <begin position="36"/>
        <end position="59"/>
    </location>
</feature>
<evidence type="ECO:0000256" key="1">
    <source>
        <dbReference type="SAM" id="Phobius"/>
    </source>
</evidence>
<sequence length="63" mass="6958">MLTFLKTAGIIFGLSLIIPLMVWGGSGDWRGALYGWWQWAKIMIGFVVVGGGLGLFVWLTSRL</sequence>
<gene>
    <name evidence="2" type="ORF">M8A51_23575</name>
</gene>
<keyword evidence="1" id="KW-0472">Membrane</keyword>
<organism evidence="2 3">
    <name type="scientific">Caldimonas mangrovi</name>
    <dbReference type="NCBI Taxonomy" id="2944811"/>
    <lineage>
        <taxon>Bacteria</taxon>
        <taxon>Pseudomonadati</taxon>
        <taxon>Pseudomonadota</taxon>
        <taxon>Betaproteobacteria</taxon>
        <taxon>Burkholderiales</taxon>
        <taxon>Sphaerotilaceae</taxon>
        <taxon>Caldimonas</taxon>
    </lineage>
</organism>
<name>A0ABT0YUU0_9BURK</name>
<comment type="caution">
    <text evidence="2">The sequence shown here is derived from an EMBL/GenBank/DDBJ whole genome shotgun (WGS) entry which is preliminary data.</text>
</comment>
<dbReference type="Proteomes" id="UP001165541">
    <property type="component" value="Unassembled WGS sequence"/>
</dbReference>